<dbReference type="SUPFAM" id="SSF103481">
    <property type="entry name" value="Multidrug resistance efflux transporter EmrE"/>
    <property type="match status" value="2"/>
</dbReference>
<name>A0A239AT19_9ACTN</name>
<evidence type="ECO:0000256" key="2">
    <source>
        <dbReference type="SAM" id="Phobius"/>
    </source>
</evidence>
<feature type="transmembrane region" description="Helical" evidence="2">
    <location>
        <begin position="88"/>
        <end position="108"/>
    </location>
</feature>
<sequence length="280" mass="28273">MTPLIAAAVLFAAVTHAAWNAIAHGIKDQLVAFTLVGGGGAICGAAIAGFAPLPAADAWPYLIASVGVHMAYMYLLMKSFTLGDFGQVYPIARGVAPMVVTLLAAVFVGEVPDALQTAGVLLASAGLGGAALWGMRGRRRDWPAVGAAVGTGLTIAVYTVVDGVGVRASGTALGYVAWLLLVQGVLLVSCALAARRAALLGQLRPVAGRGLLGGALSVSAYGLVLWAQTRGDLAPIAALRETSIIAGAVIGAVFFKERLGRARVVAALVVVAGIGLMLHA</sequence>
<gene>
    <name evidence="5" type="ORF">SAMN05216252_102158</name>
</gene>
<evidence type="ECO:0000313" key="6">
    <source>
        <dbReference type="Proteomes" id="UP000198280"/>
    </source>
</evidence>
<feature type="transmembrane region" description="Helical" evidence="2">
    <location>
        <begin position="142"/>
        <end position="161"/>
    </location>
</feature>
<feature type="transmembrane region" description="Helical" evidence="2">
    <location>
        <begin position="206"/>
        <end position="227"/>
    </location>
</feature>
<dbReference type="InterPro" id="IPR000620">
    <property type="entry name" value="EamA_dom"/>
</dbReference>
<dbReference type="GO" id="GO:0016020">
    <property type="term" value="C:membrane"/>
    <property type="evidence" value="ECO:0007669"/>
    <property type="project" value="InterPro"/>
</dbReference>
<feature type="transmembrane region" description="Helical" evidence="2">
    <location>
        <begin position="58"/>
        <end position="76"/>
    </location>
</feature>
<dbReference type="InterPro" id="IPR037185">
    <property type="entry name" value="EmrE-like"/>
</dbReference>
<feature type="signal peptide" evidence="3">
    <location>
        <begin position="1"/>
        <end position="17"/>
    </location>
</feature>
<feature type="transmembrane region" description="Helical" evidence="2">
    <location>
        <begin position="114"/>
        <end position="135"/>
    </location>
</feature>
<dbReference type="AlphaFoldDB" id="A0A239AT19"/>
<proteinExistence type="inferred from homology"/>
<protein>
    <submittedName>
        <fullName evidence="5">EamA-like transporter family protein</fullName>
    </submittedName>
</protein>
<keyword evidence="3" id="KW-0732">Signal</keyword>
<comment type="similarity">
    <text evidence="1">Belongs to the EamA transporter family.</text>
</comment>
<feature type="transmembrane region" description="Helical" evidence="2">
    <location>
        <begin position="262"/>
        <end position="279"/>
    </location>
</feature>
<feature type="transmembrane region" description="Helical" evidence="2">
    <location>
        <begin position="233"/>
        <end position="255"/>
    </location>
</feature>
<reference evidence="5 6" key="1">
    <citation type="submission" date="2017-06" db="EMBL/GenBank/DDBJ databases">
        <authorList>
            <person name="Kim H.J."/>
            <person name="Triplett B.A."/>
        </authorList>
    </citation>
    <scope>NUCLEOTIDE SEQUENCE [LARGE SCALE GENOMIC DNA]</scope>
    <source>
        <strain evidence="5 6">CGMCC 4.1858</strain>
    </source>
</reference>
<keyword evidence="2" id="KW-0472">Membrane</keyword>
<evidence type="ECO:0000256" key="3">
    <source>
        <dbReference type="SAM" id="SignalP"/>
    </source>
</evidence>
<dbReference type="Proteomes" id="UP000198280">
    <property type="component" value="Unassembled WGS sequence"/>
</dbReference>
<feature type="chain" id="PRO_5039559463" evidence="3">
    <location>
        <begin position="18"/>
        <end position="280"/>
    </location>
</feature>
<feature type="transmembrane region" description="Helical" evidence="2">
    <location>
        <begin position="173"/>
        <end position="194"/>
    </location>
</feature>
<dbReference type="RefSeq" id="WP_089222336.1">
    <property type="nucleotide sequence ID" value="NZ_FZOF01000002.1"/>
</dbReference>
<dbReference type="OrthoDB" id="9783707at2"/>
<evidence type="ECO:0000256" key="1">
    <source>
        <dbReference type="ARBA" id="ARBA00007362"/>
    </source>
</evidence>
<organism evidence="5 6">
    <name type="scientific">Actinacidiphila glaucinigra</name>
    <dbReference type="NCBI Taxonomy" id="235986"/>
    <lineage>
        <taxon>Bacteria</taxon>
        <taxon>Bacillati</taxon>
        <taxon>Actinomycetota</taxon>
        <taxon>Actinomycetes</taxon>
        <taxon>Kitasatosporales</taxon>
        <taxon>Streptomycetaceae</taxon>
        <taxon>Actinacidiphila</taxon>
    </lineage>
</organism>
<accession>A0A239AT19</accession>
<evidence type="ECO:0000259" key="4">
    <source>
        <dbReference type="Pfam" id="PF00892"/>
    </source>
</evidence>
<dbReference type="Gene3D" id="1.10.3730.20">
    <property type="match status" value="1"/>
</dbReference>
<keyword evidence="2" id="KW-0812">Transmembrane</keyword>
<keyword evidence="2" id="KW-1133">Transmembrane helix</keyword>
<feature type="domain" description="EamA" evidence="4">
    <location>
        <begin position="145"/>
        <end position="277"/>
    </location>
</feature>
<dbReference type="EMBL" id="FZOF01000002">
    <property type="protein sequence ID" value="SNR98856.1"/>
    <property type="molecule type" value="Genomic_DNA"/>
</dbReference>
<keyword evidence="6" id="KW-1185">Reference proteome</keyword>
<dbReference type="Pfam" id="PF00892">
    <property type="entry name" value="EamA"/>
    <property type="match status" value="1"/>
</dbReference>
<evidence type="ECO:0000313" key="5">
    <source>
        <dbReference type="EMBL" id="SNR98856.1"/>
    </source>
</evidence>